<sequence>MPGRRTVALRDGWRFALVNPGGTTDAGGGYADVRLPGYDYSGWREIAVPHDWSIEQAPHPRHHQRHRFPPRRSRLVPPRLRVRVSSQTSTR</sequence>
<keyword evidence="2" id="KW-1185">Reference proteome</keyword>
<reference evidence="2" key="1">
    <citation type="journal article" date="2019" name="Int. J. Syst. Evol. Microbiol.">
        <title>The Global Catalogue of Microorganisms (GCM) 10K type strain sequencing project: providing services to taxonomists for standard genome sequencing and annotation.</title>
        <authorList>
            <consortium name="The Broad Institute Genomics Platform"/>
            <consortium name="The Broad Institute Genome Sequencing Center for Infectious Disease"/>
            <person name="Wu L."/>
            <person name="Ma J."/>
        </authorList>
    </citation>
    <scope>NUCLEOTIDE SEQUENCE [LARGE SCALE GENOMIC DNA]</scope>
    <source>
        <strain evidence="2">JCM 4957</strain>
    </source>
</reference>
<accession>A0ABQ2ZA00</accession>
<evidence type="ECO:0000313" key="2">
    <source>
        <dbReference type="Proteomes" id="UP000653308"/>
    </source>
</evidence>
<dbReference type="Gene3D" id="2.60.120.260">
    <property type="entry name" value="Galactose-binding domain-like"/>
    <property type="match status" value="1"/>
</dbReference>
<proteinExistence type="predicted"/>
<evidence type="ECO:0000313" key="1">
    <source>
        <dbReference type="EMBL" id="GGY05832.1"/>
    </source>
</evidence>
<dbReference type="Proteomes" id="UP000653308">
    <property type="component" value="Unassembled WGS sequence"/>
</dbReference>
<gene>
    <name evidence="1" type="ORF">GCM10010384_07500</name>
</gene>
<evidence type="ECO:0008006" key="3">
    <source>
        <dbReference type="Google" id="ProtNLM"/>
    </source>
</evidence>
<dbReference type="EMBL" id="BMWE01000002">
    <property type="protein sequence ID" value="GGY05832.1"/>
    <property type="molecule type" value="Genomic_DNA"/>
</dbReference>
<dbReference type="InterPro" id="IPR008979">
    <property type="entry name" value="Galactose-bd-like_sf"/>
</dbReference>
<comment type="caution">
    <text evidence="1">The sequence shown here is derived from an EMBL/GenBank/DDBJ whole genome shotgun (WGS) entry which is preliminary data.</text>
</comment>
<protein>
    <recommendedName>
        <fullName evidence="3">Beta-galactosidase</fullName>
    </recommendedName>
</protein>
<dbReference type="SUPFAM" id="SSF49785">
    <property type="entry name" value="Galactose-binding domain-like"/>
    <property type="match status" value="1"/>
</dbReference>
<name>A0ABQ2ZA00_9ACTN</name>
<organism evidence="1 2">
    <name type="scientific">Streptomyces djakartensis</name>
    <dbReference type="NCBI Taxonomy" id="68193"/>
    <lineage>
        <taxon>Bacteria</taxon>
        <taxon>Bacillati</taxon>
        <taxon>Actinomycetota</taxon>
        <taxon>Actinomycetes</taxon>
        <taxon>Kitasatosporales</taxon>
        <taxon>Streptomycetaceae</taxon>
        <taxon>Streptomyces</taxon>
    </lineage>
</organism>